<gene>
    <name evidence="17" type="ORF">SAMN05444955_104122</name>
</gene>
<dbReference type="OrthoDB" id="9810880at2"/>
<name>A0A1H8CW23_9BACL</name>
<dbReference type="SUPFAM" id="SSF53613">
    <property type="entry name" value="Ribokinase-like"/>
    <property type="match status" value="1"/>
</dbReference>
<comment type="pathway">
    <text evidence="13">Cofactor biosynthesis; thiamine diphosphate biosynthesis; 4-amino-2-methyl-5-diphosphomethylpyrimidine from 5-amino-1-(5-phospho-D-ribosyl)imidazole: step 2/3.</text>
</comment>
<dbReference type="InterPro" id="IPR004399">
    <property type="entry name" value="HMP/HMP-P_kinase_dom"/>
</dbReference>
<accession>A0A1H8CW23</accession>
<proteinExistence type="inferred from homology"/>
<dbReference type="GO" id="GO:0008972">
    <property type="term" value="F:phosphomethylpyrimidine kinase activity"/>
    <property type="evidence" value="ECO:0007669"/>
    <property type="project" value="UniProtKB-EC"/>
</dbReference>
<evidence type="ECO:0000256" key="7">
    <source>
        <dbReference type="ARBA" id="ARBA00019161"/>
    </source>
</evidence>
<dbReference type="FunFam" id="3.40.1190.20:FF:000003">
    <property type="entry name" value="Phosphomethylpyrimidine kinase ThiD"/>
    <property type="match status" value="1"/>
</dbReference>
<dbReference type="InterPro" id="IPR029056">
    <property type="entry name" value="Ribokinase-like"/>
</dbReference>
<evidence type="ECO:0000256" key="1">
    <source>
        <dbReference type="ARBA" id="ARBA00000151"/>
    </source>
</evidence>
<keyword evidence="10 17" id="KW-0418">Kinase</keyword>
<keyword evidence="8" id="KW-0808">Transferase</keyword>
<comment type="catalytic activity">
    <reaction evidence="1">
        <text>4-amino-5-hydroxymethyl-2-methylpyrimidine + ATP = 4-amino-2-methyl-5-(phosphooxymethyl)pyrimidine + ADP + H(+)</text>
        <dbReference type="Rhea" id="RHEA:23096"/>
        <dbReference type="ChEBI" id="CHEBI:15378"/>
        <dbReference type="ChEBI" id="CHEBI:16892"/>
        <dbReference type="ChEBI" id="CHEBI:30616"/>
        <dbReference type="ChEBI" id="CHEBI:58354"/>
        <dbReference type="ChEBI" id="CHEBI:456216"/>
        <dbReference type="EC" id="2.7.1.49"/>
    </reaction>
</comment>
<evidence type="ECO:0000256" key="10">
    <source>
        <dbReference type="ARBA" id="ARBA00022777"/>
    </source>
</evidence>
<evidence type="ECO:0000256" key="4">
    <source>
        <dbReference type="ARBA" id="ARBA00009879"/>
    </source>
</evidence>
<evidence type="ECO:0000259" key="16">
    <source>
        <dbReference type="Pfam" id="PF08543"/>
    </source>
</evidence>
<evidence type="ECO:0000256" key="5">
    <source>
        <dbReference type="ARBA" id="ARBA00012135"/>
    </source>
</evidence>
<evidence type="ECO:0000256" key="13">
    <source>
        <dbReference type="ARBA" id="ARBA00037917"/>
    </source>
</evidence>
<evidence type="ECO:0000256" key="15">
    <source>
        <dbReference type="ARBA" id="ARBA00043176"/>
    </source>
</evidence>
<evidence type="ECO:0000256" key="3">
    <source>
        <dbReference type="ARBA" id="ARBA00004769"/>
    </source>
</evidence>
<reference evidence="17 18" key="1">
    <citation type="submission" date="2016-10" db="EMBL/GenBank/DDBJ databases">
        <authorList>
            <person name="de Groot N.N."/>
        </authorList>
    </citation>
    <scope>NUCLEOTIDE SEQUENCE [LARGE SCALE GENOMIC DNA]</scope>
    <source>
        <strain evidence="17 18">DSM 46701</strain>
    </source>
</reference>
<dbReference type="PANTHER" id="PTHR20858:SF17">
    <property type="entry name" value="HYDROXYMETHYLPYRIMIDINE_PHOSPHOMETHYLPYRIMIDINE KINASE THI20-RELATED"/>
    <property type="match status" value="1"/>
</dbReference>
<comment type="catalytic activity">
    <reaction evidence="2">
        <text>4-amino-2-methyl-5-(phosphooxymethyl)pyrimidine + ATP = 4-amino-2-methyl-5-(diphosphooxymethyl)pyrimidine + ADP</text>
        <dbReference type="Rhea" id="RHEA:19893"/>
        <dbReference type="ChEBI" id="CHEBI:30616"/>
        <dbReference type="ChEBI" id="CHEBI:57841"/>
        <dbReference type="ChEBI" id="CHEBI:58354"/>
        <dbReference type="ChEBI" id="CHEBI:456216"/>
        <dbReference type="EC" id="2.7.4.7"/>
    </reaction>
</comment>
<sequence>MAPTIARALTIAGSDSGGGAGIQADLKTFQELEVFGMSALTAVTAQNTLGVQGIYELPPQAVAEQIDAVVEDLGVDAAKTGMIANIEIMEVIAEKVKAYAIPNLVVDPVMISKSGHSLLNEDARLALKRYLLPLATVVTPNIPEAEVLTGLQLDSMEARKEAARMIIGMGARSVVIKGGHLPDGEAEDLFYDGQEFSILSSPRFETPHTHGTGCTFSAAIAAHLAKGEAVLSAVRQAKAFITAAIRHPLHLGGGHGPTNHWAHRLQEGKA</sequence>
<dbReference type="GO" id="GO:0009228">
    <property type="term" value="P:thiamine biosynthetic process"/>
    <property type="evidence" value="ECO:0007669"/>
    <property type="project" value="UniProtKB-KW"/>
</dbReference>
<dbReference type="Gene3D" id="3.40.1190.20">
    <property type="match status" value="1"/>
</dbReference>
<evidence type="ECO:0000313" key="18">
    <source>
        <dbReference type="Proteomes" id="UP000199695"/>
    </source>
</evidence>
<evidence type="ECO:0000256" key="12">
    <source>
        <dbReference type="ARBA" id="ARBA00022977"/>
    </source>
</evidence>
<evidence type="ECO:0000256" key="11">
    <source>
        <dbReference type="ARBA" id="ARBA00022840"/>
    </source>
</evidence>
<evidence type="ECO:0000256" key="6">
    <source>
        <dbReference type="ARBA" id="ARBA00012963"/>
    </source>
</evidence>
<dbReference type="PANTHER" id="PTHR20858">
    <property type="entry name" value="PHOSPHOMETHYLPYRIMIDINE KINASE"/>
    <property type="match status" value="1"/>
</dbReference>
<dbReference type="EMBL" id="FOCQ01000004">
    <property type="protein sequence ID" value="SEM98654.1"/>
    <property type="molecule type" value="Genomic_DNA"/>
</dbReference>
<evidence type="ECO:0000256" key="14">
    <source>
        <dbReference type="ARBA" id="ARBA00042102"/>
    </source>
</evidence>
<dbReference type="STRING" id="1173111.SAMN05444955_104122"/>
<comment type="pathway">
    <text evidence="3">Cofactor biosynthesis; thiamine diphosphate biosynthesis; 4-amino-2-methyl-5-diphosphomethylpyrimidine from 5-amino-1-(5-phospho-D-ribosyl)imidazole: step 3/3.</text>
</comment>
<dbReference type="Proteomes" id="UP000199695">
    <property type="component" value="Unassembled WGS sequence"/>
</dbReference>
<organism evidence="17 18">
    <name type="scientific">Lihuaxuella thermophila</name>
    <dbReference type="NCBI Taxonomy" id="1173111"/>
    <lineage>
        <taxon>Bacteria</taxon>
        <taxon>Bacillati</taxon>
        <taxon>Bacillota</taxon>
        <taxon>Bacilli</taxon>
        <taxon>Bacillales</taxon>
        <taxon>Thermoactinomycetaceae</taxon>
        <taxon>Lihuaxuella</taxon>
    </lineage>
</organism>
<dbReference type="Pfam" id="PF08543">
    <property type="entry name" value="Phos_pyr_kin"/>
    <property type="match status" value="1"/>
</dbReference>
<dbReference type="InterPro" id="IPR013749">
    <property type="entry name" value="PM/HMP-P_kinase-1"/>
</dbReference>
<keyword evidence="18" id="KW-1185">Reference proteome</keyword>
<evidence type="ECO:0000256" key="2">
    <source>
        <dbReference type="ARBA" id="ARBA00000565"/>
    </source>
</evidence>
<protein>
    <recommendedName>
        <fullName evidence="7">Hydroxymethylpyrimidine/phosphomethylpyrimidine kinase</fullName>
        <ecNumber evidence="5">2.7.1.49</ecNumber>
        <ecNumber evidence="6">2.7.4.7</ecNumber>
    </recommendedName>
    <alternativeName>
        <fullName evidence="14">Hydroxymethylpyrimidine kinase</fullName>
    </alternativeName>
    <alternativeName>
        <fullName evidence="15">Hydroxymethylpyrimidine phosphate kinase</fullName>
    </alternativeName>
</protein>
<evidence type="ECO:0000313" key="17">
    <source>
        <dbReference type="EMBL" id="SEM98654.1"/>
    </source>
</evidence>
<dbReference type="CDD" id="cd01169">
    <property type="entry name" value="HMPP_kinase"/>
    <property type="match status" value="1"/>
</dbReference>
<dbReference type="EC" id="2.7.4.7" evidence="6"/>
<feature type="domain" description="Pyridoxamine kinase/Phosphomethylpyrimidine kinase" evidence="16">
    <location>
        <begin position="15"/>
        <end position="259"/>
    </location>
</feature>
<keyword evidence="9" id="KW-0547">Nucleotide-binding</keyword>
<evidence type="ECO:0000256" key="9">
    <source>
        <dbReference type="ARBA" id="ARBA00022741"/>
    </source>
</evidence>
<dbReference type="EC" id="2.7.1.49" evidence="5"/>
<dbReference type="GO" id="GO:0005829">
    <property type="term" value="C:cytosol"/>
    <property type="evidence" value="ECO:0007669"/>
    <property type="project" value="TreeGrafter"/>
</dbReference>
<dbReference type="GO" id="GO:0005524">
    <property type="term" value="F:ATP binding"/>
    <property type="evidence" value="ECO:0007669"/>
    <property type="project" value="UniProtKB-KW"/>
</dbReference>
<evidence type="ECO:0000256" key="8">
    <source>
        <dbReference type="ARBA" id="ARBA00022679"/>
    </source>
</evidence>
<dbReference type="NCBIfam" id="TIGR00097">
    <property type="entry name" value="HMP-P_kinase"/>
    <property type="match status" value="1"/>
</dbReference>
<keyword evidence="12" id="KW-0784">Thiamine biosynthesis</keyword>
<comment type="similarity">
    <text evidence="4">Belongs to the ThiD family.</text>
</comment>
<keyword evidence="11" id="KW-0067">ATP-binding</keyword>
<dbReference type="GO" id="GO:0008902">
    <property type="term" value="F:hydroxymethylpyrimidine kinase activity"/>
    <property type="evidence" value="ECO:0007669"/>
    <property type="project" value="UniProtKB-EC"/>
</dbReference>
<dbReference type="AlphaFoldDB" id="A0A1H8CW23"/>
<dbReference type="RefSeq" id="WP_089966512.1">
    <property type="nucleotide sequence ID" value="NZ_FOCQ01000004.1"/>
</dbReference>